<keyword evidence="15" id="KW-0820">tRNA-binding</keyword>
<comment type="cofactor">
    <cofactor evidence="15">
        <name>Zn(2+)</name>
        <dbReference type="ChEBI" id="CHEBI:29105"/>
    </cofactor>
    <text evidence="15">Binds 2 Zn(2+) ions per homotetramer.</text>
</comment>
<evidence type="ECO:0000256" key="5">
    <source>
        <dbReference type="ARBA" id="ARBA00022552"/>
    </source>
</evidence>
<dbReference type="NCBIfam" id="NF008074">
    <property type="entry name" value="PRK10811.1"/>
    <property type="match status" value="1"/>
</dbReference>
<evidence type="ECO:0000256" key="9">
    <source>
        <dbReference type="ARBA" id="ARBA00022730"/>
    </source>
</evidence>
<dbReference type="GO" id="GO:0008270">
    <property type="term" value="F:zinc ion binding"/>
    <property type="evidence" value="ECO:0007669"/>
    <property type="project" value="UniProtKB-UniRule"/>
</dbReference>
<dbReference type="Gene3D" id="3.40.1260.20">
    <property type="entry name" value="Ribonuclease E, catalytic domain"/>
    <property type="match status" value="1"/>
</dbReference>
<feature type="domain" description="S1 motif" evidence="16">
    <location>
        <begin position="39"/>
        <end position="119"/>
    </location>
</feature>
<comment type="catalytic activity">
    <reaction evidence="15">
        <text>Endonucleolytic cleavage of single-stranded RNA in A- and U-rich regions.</text>
        <dbReference type="EC" id="3.1.26.12"/>
    </reaction>
</comment>
<reference evidence="17 18" key="2">
    <citation type="submission" date="2019-05" db="EMBL/GenBank/DDBJ databases">
        <title>Genome evolution of the obligate endosymbiont Buchnera aphidicola.</title>
        <authorList>
            <person name="Moran N.A."/>
        </authorList>
    </citation>
    <scope>NUCLEOTIDE SEQUENCE [LARGE SCALE GENOMIC DNA]</scope>
    <source>
        <strain evidence="17 18">Mst</strain>
    </source>
</reference>
<evidence type="ECO:0000256" key="3">
    <source>
        <dbReference type="ARBA" id="ARBA00022490"/>
    </source>
</evidence>
<evidence type="ECO:0000256" key="2">
    <source>
        <dbReference type="ARBA" id="ARBA00022475"/>
    </source>
</evidence>
<keyword evidence="13 15" id="KW-0694">RNA-binding</keyword>
<dbReference type="FunFam" id="3.40.1260.20:FF:000002">
    <property type="entry name" value="Ribonuclease E"/>
    <property type="match status" value="1"/>
</dbReference>
<reference evidence="17 18" key="1">
    <citation type="submission" date="2018-12" db="EMBL/GenBank/DDBJ databases">
        <authorList>
            <person name="Chong R.A."/>
        </authorList>
    </citation>
    <scope>NUCLEOTIDE SEQUENCE [LARGE SCALE GENOMIC DNA]</scope>
    <source>
        <strain evidence="17 18">Mst</strain>
    </source>
</reference>
<evidence type="ECO:0000256" key="1">
    <source>
        <dbReference type="ARBA" id="ARBA00005663"/>
    </source>
</evidence>
<feature type="region of interest" description="Required for zinc-mediated homotetramerization and catalytic activity" evidence="15">
    <location>
        <begin position="404"/>
        <end position="407"/>
    </location>
</feature>
<dbReference type="CDD" id="cd04453">
    <property type="entry name" value="S1_RNase_E"/>
    <property type="match status" value="1"/>
</dbReference>
<dbReference type="GO" id="GO:0000287">
    <property type="term" value="F:magnesium ion binding"/>
    <property type="evidence" value="ECO:0007669"/>
    <property type="project" value="UniProtKB-UniRule"/>
</dbReference>
<evidence type="ECO:0000313" key="18">
    <source>
        <dbReference type="Proteomes" id="UP000298673"/>
    </source>
</evidence>
<dbReference type="Gene3D" id="2.40.50.140">
    <property type="entry name" value="Nucleic acid-binding proteins"/>
    <property type="match status" value="1"/>
</dbReference>
<keyword evidence="5 15" id="KW-0698">rRNA processing</keyword>
<keyword evidence="14 15" id="KW-0472">Membrane</keyword>
<feature type="binding site" evidence="15">
    <location>
        <position position="404"/>
    </location>
    <ligand>
        <name>Zn(2+)</name>
        <dbReference type="ChEBI" id="CHEBI:29105"/>
        <note>ligand shared between dimeric partners</note>
    </ligand>
</feature>
<evidence type="ECO:0000256" key="11">
    <source>
        <dbReference type="ARBA" id="ARBA00022801"/>
    </source>
</evidence>
<feature type="binding site" evidence="15">
    <location>
        <position position="346"/>
    </location>
    <ligand>
        <name>Mg(2+)</name>
        <dbReference type="ChEBI" id="CHEBI:18420"/>
        <note>catalytic</note>
    </ligand>
</feature>
<evidence type="ECO:0000256" key="13">
    <source>
        <dbReference type="ARBA" id="ARBA00022884"/>
    </source>
</evidence>
<comment type="function">
    <text evidence="15">Endoribonuclease that plays a central role in RNA processing and decay. Required for the maturation of 5S and 16S rRNAs and the majority of tRNAs. Also involved in the degradation of most mRNAs.</text>
</comment>
<dbReference type="NCBIfam" id="TIGR00757">
    <property type="entry name" value="RNaseEG"/>
    <property type="match status" value="1"/>
</dbReference>
<dbReference type="GO" id="GO:0009898">
    <property type="term" value="C:cytoplasmic side of plasma membrane"/>
    <property type="evidence" value="ECO:0007669"/>
    <property type="project" value="UniProtKB-UniRule"/>
</dbReference>
<dbReference type="GO" id="GO:0008995">
    <property type="term" value="F:ribonuclease E activity"/>
    <property type="evidence" value="ECO:0007669"/>
    <property type="project" value="UniProtKB-EC"/>
</dbReference>
<comment type="cofactor">
    <cofactor evidence="15">
        <name>Mg(2+)</name>
        <dbReference type="ChEBI" id="CHEBI:18420"/>
    </cofactor>
    <text evidence="15">Binds 1 Mg(2+) ion per subunit.</text>
</comment>
<dbReference type="Pfam" id="PF20833">
    <property type="entry name" value="RNase_E_G_Thio"/>
    <property type="match status" value="1"/>
</dbReference>
<evidence type="ECO:0000256" key="10">
    <source>
        <dbReference type="ARBA" id="ARBA00022759"/>
    </source>
</evidence>
<feature type="binding site" evidence="15">
    <location>
        <position position="303"/>
    </location>
    <ligand>
        <name>Mg(2+)</name>
        <dbReference type="ChEBI" id="CHEBI:18420"/>
        <note>catalytic</note>
    </ligand>
</feature>
<dbReference type="InterPro" id="IPR019307">
    <property type="entry name" value="RNA-bd_AU-1/RNase_E/G"/>
</dbReference>
<evidence type="ECO:0000256" key="8">
    <source>
        <dbReference type="ARBA" id="ARBA00022723"/>
    </source>
</evidence>
<keyword evidence="15" id="KW-0862">Zinc</keyword>
<dbReference type="GO" id="GO:0008033">
    <property type="term" value="P:tRNA processing"/>
    <property type="evidence" value="ECO:0007669"/>
    <property type="project" value="UniProtKB-UniRule"/>
</dbReference>
<evidence type="ECO:0000313" key="17">
    <source>
        <dbReference type="EMBL" id="QCI24413.1"/>
    </source>
</evidence>
<evidence type="ECO:0000256" key="6">
    <source>
        <dbReference type="ARBA" id="ARBA00022694"/>
    </source>
</evidence>
<dbReference type="EMBL" id="CP034861">
    <property type="protein sequence ID" value="QCI24413.1"/>
    <property type="molecule type" value="Genomic_DNA"/>
</dbReference>
<gene>
    <name evidence="15" type="primary">rne</name>
    <name evidence="17" type="ORF">D9V75_01670</name>
</gene>
<dbReference type="Pfam" id="PF10150">
    <property type="entry name" value="RNase_E_G"/>
    <property type="match status" value="1"/>
</dbReference>
<comment type="subcellular location">
    <subcellularLocation>
        <location evidence="15">Cytoplasm</location>
    </subcellularLocation>
    <subcellularLocation>
        <location evidence="15">Cell inner membrane</location>
        <topology evidence="15">Peripheral membrane protein</topology>
        <orientation evidence="15">Cytoplasmic side</orientation>
    </subcellularLocation>
</comment>
<evidence type="ECO:0000256" key="7">
    <source>
        <dbReference type="ARBA" id="ARBA00022722"/>
    </source>
</evidence>
<keyword evidence="7 15" id="KW-0540">Nuclease</keyword>
<comment type="similarity">
    <text evidence="1">Belongs to the RNase E/G family. RNase G subfamily.</text>
</comment>
<dbReference type="GO" id="GO:0006402">
    <property type="term" value="P:mRNA catabolic process"/>
    <property type="evidence" value="ECO:0007669"/>
    <property type="project" value="UniProtKB-UniRule"/>
</dbReference>
<accession>A0A4D6Y7N0</accession>
<dbReference type="InterPro" id="IPR028878">
    <property type="entry name" value="RNase_E"/>
</dbReference>
<keyword evidence="3 15" id="KW-0963">Cytoplasm</keyword>
<evidence type="ECO:0000256" key="15">
    <source>
        <dbReference type="HAMAP-Rule" id="MF_00970"/>
    </source>
</evidence>
<dbReference type="PANTHER" id="PTHR30001">
    <property type="entry name" value="RIBONUCLEASE"/>
    <property type="match status" value="1"/>
</dbReference>
<dbReference type="GO" id="GO:0019843">
    <property type="term" value="F:rRNA binding"/>
    <property type="evidence" value="ECO:0007669"/>
    <property type="project" value="UniProtKB-KW"/>
</dbReference>
<dbReference type="SMART" id="SM00316">
    <property type="entry name" value="S1"/>
    <property type="match status" value="1"/>
</dbReference>
<dbReference type="GO" id="GO:0006364">
    <property type="term" value="P:rRNA processing"/>
    <property type="evidence" value="ECO:0007669"/>
    <property type="project" value="UniProtKB-UniRule"/>
</dbReference>
<protein>
    <recommendedName>
        <fullName evidence="15">Ribonuclease E</fullName>
        <shortName evidence="15">RNase E</shortName>
        <ecNumber evidence="15">3.1.26.12</ecNumber>
    </recommendedName>
</protein>
<dbReference type="SUPFAM" id="SSF50249">
    <property type="entry name" value="Nucleic acid-binding proteins"/>
    <property type="match status" value="1"/>
</dbReference>
<dbReference type="Proteomes" id="UP000298673">
    <property type="component" value="Chromosome"/>
</dbReference>
<keyword evidence="4 15" id="KW-0997">Cell inner membrane</keyword>
<dbReference type="EC" id="3.1.26.12" evidence="15"/>
<keyword evidence="11 15" id="KW-0378">Hydrolase</keyword>
<keyword evidence="9 15" id="KW-0699">rRNA-binding</keyword>
<dbReference type="GO" id="GO:0005737">
    <property type="term" value="C:cytoplasm"/>
    <property type="evidence" value="ECO:0007669"/>
    <property type="project" value="UniProtKB-SubCell"/>
</dbReference>
<evidence type="ECO:0000256" key="14">
    <source>
        <dbReference type="ARBA" id="ARBA00023136"/>
    </source>
</evidence>
<feature type="binding site" evidence="15">
    <location>
        <position position="407"/>
    </location>
    <ligand>
        <name>Zn(2+)</name>
        <dbReference type="ChEBI" id="CHEBI:29105"/>
        <note>ligand shared between dimeric partners</note>
    </ligand>
</feature>
<dbReference type="RefSeq" id="WP_158343630.1">
    <property type="nucleotide sequence ID" value="NZ_CP034861.1"/>
</dbReference>
<dbReference type="GO" id="GO:0000049">
    <property type="term" value="F:tRNA binding"/>
    <property type="evidence" value="ECO:0007669"/>
    <property type="project" value="UniProtKB-KW"/>
</dbReference>
<comment type="subunit">
    <text evidence="15">Component of the RNA degradosome, which is a multiprotein complex involved in RNA processing and mRNA degradation. Within the RNA degradosome, RNase E assembles into a homotetramer formed by a dimer of dimers.</text>
</comment>
<dbReference type="Pfam" id="PF00575">
    <property type="entry name" value="S1"/>
    <property type="match status" value="1"/>
</dbReference>
<dbReference type="InterPro" id="IPR003029">
    <property type="entry name" value="S1_domain"/>
</dbReference>
<dbReference type="OrthoDB" id="9804278at2"/>
<dbReference type="PROSITE" id="PS50126">
    <property type="entry name" value="S1"/>
    <property type="match status" value="1"/>
</dbReference>
<keyword evidence="10 15" id="KW-0255">Endonuclease</keyword>
<organism evidence="17 18">
    <name type="scientific">Buchnera aphidicola</name>
    <name type="common">Muscaphis stroyani</name>
    <dbReference type="NCBI Taxonomy" id="1241869"/>
    <lineage>
        <taxon>Bacteria</taxon>
        <taxon>Pseudomonadati</taxon>
        <taxon>Pseudomonadota</taxon>
        <taxon>Gammaproteobacteria</taxon>
        <taxon>Enterobacterales</taxon>
        <taxon>Erwiniaceae</taxon>
        <taxon>Buchnera</taxon>
    </lineage>
</organism>
<dbReference type="InterPro" id="IPR012340">
    <property type="entry name" value="NA-bd_OB-fold"/>
</dbReference>
<name>A0A4D6Y7N0_9GAMM</name>
<dbReference type="InterPro" id="IPR004659">
    <property type="entry name" value="RNase_E/G"/>
</dbReference>
<comment type="similarity">
    <text evidence="15">Belongs to the RNase E/G family. RNase E subfamily.</text>
</comment>
<proteinExistence type="inferred from homology"/>
<keyword evidence="12 15" id="KW-0460">Magnesium</keyword>
<evidence type="ECO:0000259" key="16">
    <source>
        <dbReference type="PROSITE" id="PS50126"/>
    </source>
</evidence>
<dbReference type="HAMAP" id="MF_00970">
    <property type="entry name" value="RNase_E"/>
    <property type="match status" value="1"/>
</dbReference>
<evidence type="ECO:0000256" key="4">
    <source>
        <dbReference type="ARBA" id="ARBA00022519"/>
    </source>
</evidence>
<dbReference type="InterPro" id="IPR048583">
    <property type="entry name" value="RNase_E_G_thioredoxin-like"/>
</dbReference>
<sequence>MKRMLINATQQEELRVALVDGQRLYDLDIENLGSKQKKSNIYKGKIARIEPSLEAAFIDYGAEKHGFLPLKEISKNYFSIQSLTDSRLHIKDLIKEGQEFIVQIHKEERGTKGASLTTFISLAGSYLVLMPNNPNSGGISRRIEGNDRLEIKELLLSLKLPESMGLIVRTAGVGKSIKSLQWDLSFRLKHWNAIQKIADSRPAPFLIHQESNVLVRSFRDYLRPDIGEILIDNPKTLELARKHISSLGRPDFINKIKLYTGDIPLFSYYQIESQINSAFQREVRLPSGGSIMIDVTEALTAIDINSSRSTRGTDIEETAFNTNLEAVDEISRQLRLRDLGGLIVIDFIDMTTIMHQKFIENRLREITREDRARIQIGHISKFGLLEMSRQRLNSSLRESSHHVCPRCTGTGTIRDNESLSLSILRLIEEEALKENTYEVHAIVPIEIACYLLNEKRDAVHAIEKRQAGGKTIIVPNKNMKTPHYFVSRVRRGEEVNASSYELSDVKKNKTSYIFKEDVLDSKNKDKPVLKYFNASCYKKNTSDKTSNLFSKKQNFILKIINWIKKSFLIKHVLIRNSILNRNTFKYMKNIDVSTEKKCLIKKNQKKNNKITSFLSDIENNDKKKLVYKDIKNQISISCKKKFNSTAIDKIKFAPNQLKNVNNKKTNTHHAYKIFTEIRKEKKIVLLDMKKQNRNGKSMNFFHEKSDKIENLISLKNTSLSKSIKYNFQISDQSLQREKKINNFDLHQIYNNFFLEKPSRFIFFRVFLLELALDRIWINNFSHLSNKIIQYREKINLSSNCKNFCNTRNKKIFKTQKLFNNSKKKDNIKLECTNKDKKMKVGISLYKKSLKYKYISYASGKFQIKLISQKKHQLKIFKKNFIFNKKFSIKNKQNKSSAPITKISEKLLFNQKKSIYSNQESLIKSKFIIKNSAGAHSATNCSNSPVSKPKLNY</sequence>
<dbReference type="AlphaFoldDB" id="A0A4D6Y7N0"/>
<dbReference type="PANTHER" id="PTHR30001:SF1">
    <property type="entry name" value="RIBONUCLEASE E_G-LIKE PROTEIN, CHLOROPLASTIC"/>
    <property type="match status" value="1"/>
</dbReference>
<keyword evidence="6 15" id="KW-0819">tRNA processing</keyword>
<keyword evidence="8 15" id="KW-0479">Metal-binding</keyword>
<keyword evidence="2 15" id="KW-1003">Cell membrane</keyword>
<evidence type="ECO:0000256" key="12">
    <source>
        <dbReference type="ARBA" id="ARBA00022842"/>
    </source>
</evidence>